<dbReference type="RefSeq" id="WP_162349388.1">
    <property type="nucleotide sequence ID" value="NZ_QOVG01000004.1"/>
</dbReference>
<dbReference type="Proteomes" id="UP001429354">
    <property type="component" value="Unassembled WGS sequence"/>
</dbReference>
<comment type="caution">
    <text evidence="1">The sequence shown here is derived from an EMBL/GenBank/DDBJ whole genome shotgun (WGS) entry which is preliminary data.</text>
</comment>
<name>A0ABX0AE00_9GAMM</name>
<reference evidence="1 2" key="1">
    <citation type="submission" date="2018-07" db="EMBL/GenBank/DDBJ databases">
        <title>Whole genome Sequencing of Pseudoxanthomonas gei KCTC 32298 (T).</title>
        <authorList>
            <person name="Kumar S."/>
            <person name="Bansal K."/>
            <person name="Kaur A."/>
            <person name="Patil P."/>
            <person name="Sharma S."/>
            <person name="Patil P.B."/>
        </authorList>
    </citation>
    <scope>NUCLEOTIDE SEQUENCE [LARGE SCALE GENOMIC DNA]</scope>
    <source>
        <strain evidence="1 2">KCTC 32298</strain>
    </source>
</reference>
<accession>A0ABX0AE00</accession>
<proteinExistence type="predicted"/>
<evidence type="ECO:0000313" key="1">
    <source>
        <dbReference type="EMBL" id="NDK38827.1"/>
    </source>
</evidence>
<organism evidence="1 2">
    <name type="scientific">Pseudoxanthomonas gei</name>
    <dbReference type="NCBI Taxonomy" id="1383030"/>
    <lineage>
        <taxon>Bacteria</taxon>
        <taxon>Pseudomonadati</taxon>
        <taxon>Pseudomonadota</taxon>
        <taxon>Gammaproteobacteria</taxon>
        <taxon>Lysobacterales</taxon>
        <taxon>Lysobacteraceae</taxon>
        <taxon>Pseudoxanthomonas</taxon>
    </lineage>
</organism>
<dbReference type="PANTHER" id="PTHR31793">
    <property type="entry name" value="4-HYDROXYBENZOYL-COA THIOESTERASE FAMILY MEMBER"/>
    <property type="match status" value="1"/>
</dbReference>
<dbReference type="Pfam" id="PF13279">
    <property type="entry name" value="4HBT_2"/>
    <property type="match status" value="1"/>
</dbReference>
<dbReference type="InterPro" id="IPR050563">
    <property type="entry name" value="4-hydroxybenzoyl-CoA_TE"/>
</dbReference>
<keyword evidence="2" id="KW-1185">Reference proteome</keyword>
<dbReference type="Gene3D" id="3.10.129.10">
    <property type="entry name" value="Hotdog Thioesterase"/>
    <property type="match status" value="1"/>
</dbReference>
<dbReference type="InterPro" id="IPR029069">
    <property type="entry name" value="HotDog_dom_sf"/>
</dbReference>
<dbReference type="PANTHER" id="PTHR31793:SF24">
    <property type="entry name" value="LONG-CHAIN ACYL-COA THIOESTERASE FADM"/>
    <property type="match status" value="1"/>
</dbReference>
<gene>
    <name evidence="1" type="ORF">DT603_08250</name>
</gene>
<dbReference type="SUPFAM" id="SSF54637">
    <property type="entry name" value="Thioesterase/thiol ester dehydrase-isomerase"/>
    <property type="match status" value="1"/>
</dbReference>
<dbReference type="EMBL" id="QOVG01000004">
    <property type="protein sequence ID" value="NDK38827.1"/>
    <property type="molecule type" value="Genomic_DNA"/>
</dbReference>
<evidence type="ECO:0000313" key="2">
    <source>
        <dbReference type="Proteomes" id="UP001429354"/>
    </source>
</evidence>
<dbReference type="CDD" id="cd00586">
    <property type="entry name" value="4HBT"/>
    <property type="match status" value="1"/>
</dbReference>
<sequence>MSADADPRQVVARVTLAVRWGDMDAFNHVNNAQYLRYLEEARVQWLASIDTISALAPVAPVLAASHVNYRKPIEWPSEIVVELFVEKLGNSSLTVGHRIVDAIDSSVLYSDGSVVMVWIDTQTGASVPLPENVRAACSA</sequence>
<protein>
    <submittedName>
        <fullName evidence="1">Acyl-CoA thioesterase</fullName>
    </submittedName>
</protein>